<reference evidence="1" key="1">
    <citation type="submission" date="2020-09" db="EMBL/GenBank/DDBJ databases">
        <authorList>
            <person name="Kim M.K."/>
        </authorList>
    </citation>
    <scope>NUCLEOTIDE SEQUENCE</scope>
    <source>
        <strain evidence="1">BT702</strain>
    </source>
</reference>
<gene>
    <name evidence="1" type="ORF">IC229_29550</name>
</gene>
<evidence type="ECO:0000313" key="1">
    <source>
        <dbReference type="EMBL" id="MBD2704813.1"/>
    </source>
</evidence>
<dbReference type="EMBL" id="JACWZY010000037">
    <property type="protein sequence ID" value="MBD2704813.1"/>
    <property type="molecule type" value="Genomic_DNA"/>
</dbReference>
<sequence length="846" mass="99309">MKDSIKILSFSSPKGGVGRTMTLCNCAKLYSEGIIWAGIDPTVTVLIDFDFTAPGIHYYDFLKDKNIKGYKTSKSVELNYKSIQHELDTNEIGLVFYFIRLIENDRYKKKCSEILKLIKVDSKKAIQSFREFVFDMFENDFYNPQNHLVEINNATSETIFILVAGSPKNKHFNDFALKFNWQSFINEFLGLYLIDCVLFNLVKYIKAKRQIQNKPIRVFLDQQAGISIPAAINRSLADAHILVGGFNEQNKIGLEALVKSYYSVYTEMQPWIVLNQYNLRDKIFQFSINNTLNPHENFSQLDEIERVKYVEVLVNNNKNLENRIFITEFIENAIQKEHFYEKDNVSINVLSRLITQIEESFLPKQEVSIQFSNLEKIIFLGEKIEFNNTYSGPFNAIYKLLVSHFSNTKIISIAALHEDIAKLIKQNTLKVKFIKNKKQLKIDSISDLQSGIYEIIEDREEGINLNLSDFDYISYPYYLIKELVSNNSIIKRNSQEFTQNIQVIDSLIGTTPEYYNHNILRWKEYSIFGPNKEVVGVPLFVTPQLLVYRKDYFENSDNLLNLFRKHFHREFNGFKAPDDILKYAELACNNENDFLKNVLLCGNPNNIAMWYEWQTITSMFHYKDHNKINENKSLLQYKEFIISEESLDATLMYLRLRNLTENTKNKNKSNIYDWDALISNFFLSQENSLIFIWPDSIPINERAKDEYIYEVPPSFHYFEECWLLSAINNHDSKENIDTKFYFLNKYLTPGYQIDYINNGGLPVHNSLLSSLDLWRKYPFIPCIWSVYYNKSRSFINKRESFKELYITGMKIAKILDNARNNDIISMPYQNAIKTLKEMLEIELFKS</sequence>
<dbReference type="InterPro" id="IPR027417">
    <property type="entry name" value="P-loop_NTPase"/>
</dbReference>
<dbReference type="SUPFAM" id="SSF53850">
    <property type="entry name" value="Periplasmic binding protein-like II"/>
    <property type="match status" value="1"/>
</dbReference>
<keyword evidence="2" id="KW-1185">Reference proteome</keyword>
<evidence type="ECO:0000313" key="2">
    <source>
        <dbReference type="Proteomes" id="UP000598820"/>
    </source>
</evidence>
<dbReference type="RefSeq" id="WP_190891695.1">
    <property type="nucleotide sequence ID" value="NZ_JACWZY010000037.1"/>
</dbReference>
<dbReference type="AlphaFoldDB" id="A0A927G9T0"/>
<name>A0A927G9T0_9BACT</name>
<organism evidence="1 2">
    <name type="scientific">Spirosoma profusum</name>
    <dbReference type="NCBI Taxonomy" id="2771354"/>
    <lineage>
        <taxon>Bacteria</taxon>
        <taxon>Pseudomonadati</taxon>
        <taxon>Bacteroidota</taxon>
        <taxon>Cytophagia</taxon>
        <taxon>Cytophagales</taxon>
        <taxon>Cytophagaceae</taxon>
        <taxon>Spirosoma</taxon>
    </lineage>
</organism>
<protein>
    <submittedName>
        <fullName evidence="1">Uncharacterized protein</fullName>
    </submittedName>
</protein>
<dbReference type="Gene3D" id="3.40.190.10">
    <property type="entry name" value="Periplasmic binding protein-like II"/>
    <property type="match status" value="1"/>
</dbReference>
<accession>A0A927G9T0</accession>
<dbReference type="Gene3D" id="3.40.50.300">
    <property type="entry name" value="P-loop containing nucleotide triphosphate hydrolases"/>
    <property type="match status" value="1"/>
</dbReference>
<dbReference type="Proteomes" id="UP000598820">
    <property type="component" value="Unassembled WGS sequence"/>
</dbReference>
<proteinExistence type="predicted"/>
<comment type="caution">
    <text evidence="1">The sequence shown here is derived from an EMBL/GenBank/DDBJ whole genome shotgun (WGS) entry which is preliminary data.</text>
</comment>